<keyword evidence="4 5" id="KW-0862">Zinc</keyword>
<evidence type="ECO:0000256" key="4">
    <source>
        <dbReference type="ARBA" id="ARBA00022833"/>
    </source>
</evidence>
<organism evidence="7 8">
    <name type="scientific">Ordospora colligata OC4</name>
    <dbReference type="NCBI Taxonomy" id="1354746"/>
    <lineage>
        <taxon>Eukaryota</taxon>
        <taxon>Fungi</taxon>
        <taxon>Fungi incertae sedis</taxon>
        <taxon>Microsporidia</taxon>
        <taxon>Ordosporidae</taxon>
        <taxon>Ordospora</taxon>
    </lineage>
</organism>
<dbReference type="Proteomes" id="UP000031056">
    <property type="component" value="Unassembled WGS sequence"/>
</dbReference>
<dbReference type="VEuPathDB" id="MicrosporidiaDB:M896_010720"/>
<dbReference type="InParanoid" id="A0A0B2UMC0"/>
<evidence type="ECO:0000256" key="1">
    <source>
        <dbReference type="ARBA" id="ARBA00022723"/>
    </source>
</evidence>
<feature type="zinc finger region" description="C3H1-type" evidence="5">
    <location>
        <begin position="120"/>
        <end position="148"/>
    </location>
</feature>
<keyword evidence="1 5" id="KW-0479">Metal-binding</keyword>
<keyword evidence="8" id="KW-1185">Reference proteome</keyword>
<dbReference type="FunFam" id="4.10.1000.10:FF:000002">
    <property type="entry name" value="Zinc finger protein 36, C3H1 type-like 1"/>
    <property type="match status" value="1"/>
</dbReference>
<dbReference type="Pfam" id="PF00642">
    <property type="entry name" value="zf-CCCH"/>
    <property type="match status" value="2"/>
</dbReference>
<dbReference type="FunFam" id="4.10.1000.10:FF:000001">
    <property type="entry name" value="zinc finger CCCH domain-containing protein 15-like"/>
    <property type="match status" value="1"/>
</dbReference>
<dbReference type="RefSeq" id="XP_014564461.1">
    <property type="nucleotide sequence ID" value="XM_014708975.1"/>
</dbReference>
<dbReference type="PROSITE" id="PS50103">
    <property type="entry name" value="ZF_C3H1"/>
    <property type="match status" value="2"/>
</dbReference>
<dbReference type="AlphaFoldDB" id="A0A0B2UMC0"/>
<sequence length="359" mass="41354">MYEFGGKNRESLWQIETNSIQISDPDVEFRHKCKCINKRTDLAQLTDVCMCSVYIDKPRQLSRSTYIQSSVVLVSKTTEQQTNSHNKRQTFINLRESNTDTNNTYTSSTKSTHYNKKYQLYKTEMCRSHSEVGYCKYGDKCQFAHSEAELRYVQRHPKYKTETCKTFWEEGSCPYGKRCCFIHVPNISLHNPKDVHKGHKRLGKILAHTYNDSSEANSDNSRNTVVCTKINVSETTDKLHCDDSWMPNDILRPAESSSNPSLCAPAQRHDSCNERRFPGYYNYSFDPIVDEGCSRDVMLKRPFWKESSPSIWMDECIEMFYPNCATKKVQNGGILAPGGIVCKALNKKVSQFVLEHLGM</sequence>
<reference evidence="7 8" key="1">
    <citation type="journal article" date="2014" name="MBio">
        <title>The Ordospora colligata genome; evolution of extreme reduction in microsporidia and host-to-parasite horizontal gene transfer.</title>
        <authorList>
            <person name="Pombert J.-F."/>
            <person name="Haag K.L."/>
            <person name="Beidas S."/>
            <person name="Ebert D."/>
            <person name="Keeling P.J."/>
        </authorList>
    </citation>
    <scope>NUCLEOTIDE SEQUENCE [LARGE SCALE GENOMIC DNA]</scope>
    <source>
        <strain evidence="7 8">OC4</strain>
    </source>
</reference>
<dbReference type="STRING" id="1354746.A0A0B2UMC0"/>
<evidence type="ECO:0000256" key="5">
    <source>
        <dbReference type="PROSITE-ProRule" id="PRU00723"/>
    </source>
</evidence>
<dbReference type="OrthoDB" id="410307at2759"/>
<keyword evidence="2" id="KW-0677">Repeat</keyword>
<dbReference type="GO" id="GO:0008270">
    <property type="term" value="F:zinc ion binding"/>
    <property type="evidence" value="ECO:0007669"/>
    <property type="project" value="UniProtKB-KW"/>
</dbReference>
<dbReference type="EMBL" id="JOKQ01000001">
    <property type="protein sequence ID" value="KHN70419.1"/>
    <property type="molecule type" value="Genomic_DNA"/>
</dbReference>
<evidence type="ECO:0000313" key="7">
    <source>
        <dbReference type="EMBL" id="KHN70419.1"/>
    </source>
</evidence>
<evidence type="ECO:0000313" key="8">
    <source>
        <dbReference type="Proteomes" id="UP000031056"/>
    </source>
</evidence>
<dbReference type="PANTHER" id="PTHR12547:SF18">
    <property type="entry name" value="PROTEIN TIS11"/>
    <property type="match status" value="1"/>
</dbReference>
<evidence type="ECO:0000259" key="6">
    <source>
        <dbReference type="PROSITE" id="PS50103"/>
    </source>
</evidence>
<dbReference type="HOGENOM" id="CLU_801747_0_0_1"/>
<proteinExistence type="predicted"/>
<dbReference type="SUPFAM" id="SSF90229">
    <property type="entry name" value="CCCH zinc finger"/>
    <property type="match status" value="2"/>
</dbReference>
<dbReference type="InterPro" id="IPR036855">
    <property type="entry name" value="Znf_CCCH_sf"/>
</dbReference>
<dbReference type="GeneID" id="26260915"/>
<dbReference type="GO" id="GO:0003729">
    <property type="term" value="F:mRNA binding"/>
    <property type="evidence" value="ECO:0007669"/>
    <property type="project" value="InterPro"/>
</dbReference>
<accession>A0A0B2UMC0</accession>
<gene>
    <name evidence="7" type="ORF">M896_010720</name>
</gene>
<dbReference type="Gene3D" id="4.10.1000.10">
    <property type="entry name" value="Zinc finger, CCCH-type"/>
    <property type="match status" value="2"/>
</dbReference>
<dbReference type="SMART" id="SM00356">
    <property type="entry name" value="ZnF_C3H1"/>
    <property type="match status" value="2"/>
</dbReference>
<dbReference type="PANTHER" id="PTHR12547">
    <property type="entry name" value="CCCH ZINC FINGER/TIS11-RELATED"/>
    <property type="match status" value="1"/>
</dbReference>
<evidence type="ECO:0000256" key="2">
    <source>
        <dbReference type="ARBA" id="ARBA00022737"/>
    </source>
</evidence>
<dbReference type="InterPro" id="IPR045877">
    <property type="entry name" value="ZFP36-like"/>
</dbReference>
<feature type="domain" description="C3H1-type" evidence="6">
    <location>
        <begin position="120"/>
        <end position="148"/>
    </location>
</feature>
<feature type="zinc finger region" description="C3H1-type" evidence="5">
    <location>
        <begin position="158"/>
        <end position="186"/>
    </location>
</feature>
<evidence type="ECO:0000256" key="3">
    <source>
        <dbReference type="ARBA" id="ARBA00022771"/>
    </source>
</evidence>
<name>A0A0B2UMC0_9MICR</name>
<comment type="caution">
    <text evidence="7">The sequence shown here is derived from an EMBL/GenBank/DDBJ whole genome shotgun (WGS) entry which is preliminary data.</text>
</comment>
<protein>
    <submittedName>
        <fullName evidence="7">CCCH-type Zn-finger protein</fullName>
    </submittedName>
</protein>
<feature type="domain" description="C3H1-type" evidence="6">
    <location>
        <begin position="158"/>
        <end position="186"/>
    </location>
</feature>
<dbReference type="InterPro" id="IPR000571">
    <property type="entry name" value="Znf_CCCH"/>
</dbReference>
<keyword evidence="3 5" id="KW-0863">Zinc-finger</keyword>